<dbReference type="FunFam" id="1.20.1250.20:FF:000011">
    <property type="entry name" value="MFS multidrug transporter, putative"/>
    <property type="match status" value="1"/>
</dbReference>
<reference evidence="8" key="2">
    <citation type="submission" date="2015-01" db="EMBL/GenBank/DDBJ databases">
        <title>Evolutionary Origins and Diversification of the Mycorrhizal Mutualists.</title>
        <authorList>
            <consortium name="DOE Joint Genome Institute"/>
            <consortium name="Mycorrhizal Genomics Consortium"/>
            <person name="Kohler A."/>
            <person name="Kuo A."/>
            <person name="Nagy L.G."/>
            <person name="Floudas D."/>
            <person name="Copeland A."/>
            <person name="Barry K.W."/>
            <person name="Cichocki N."/>
            <person name="Veneault-Fourrey C."/>
            <person name="LaButti K."/>
            <person name="Lindquist E.A."/>
            <person name="Lipzen A."/>
            <person name="Lundell T."/>
            <person name="Morin E."/>
            <person name="Murat C."/>
            <person name="Riley R."/>
            <person name="Ohm R."/>
            <person name="Sun H."/>
            <person name="Tunlid A."/>
            <person name="Henrissat B."/>
            <person name="Grigoriev I.V."/>
            <person name="Hibbett D.S."/>
            <person name="Martin F."/>
        </authorList>
    </citation>
    <scope>NUCLEOTIDE SEQUENCE [LARGE SCALE GENOMIC DNA]</scope>
    <source>
        <strain evidence="8">Zn</strain>
    </source>
</reference>
<feature type="transmembrane region" description="Helical" evidence="5">
    <location>
        <begin position="235"/>
        <end position="258"/>
    </location>
</feature>
<dbReference type="InterPro" id="IPR011701">
    <property type="entry name" value="MFS"/>
</dbReference>
<evidence type="ECO:0000256" key="2">
    <source>
        <dbReference type="ARBA" id="ARBA00022692"/>
    </source>
</evidence>
<dbReference type="PANTHER" id="PTHR23502:SF23">
    <property type="entry name" value="FLUCONAZOLE RESISTANCE PROTEIN 1"/>
    <property type="match status" value="1"/>
</dbReference>
<dbReference type="OrthoDB" id="3357846at2759"/>
<feature type="transmembrane region" description="Helical" evidence="5">
    <location>
        <begin position="455"/>
        <end position="477"/>
    </location>
</feature>
<feature type="domain" description="Major facilitator superfamily (MFS) profile" evidence="6">
    <location>
        <begin position="72"/>
        <end position="510"/>
    </location>
</feature>
<dbReference type="STRING" id="913774.A0A0C3CAP2"/>
<sequence>MDIIVRESTFGRLLNHLTKGRVFPYPLHSISTVSLTSSSPGFTSEKGDGPYKLIGWTGSDDPEKPMNWSTGAKFMVMLGVMILNFSFYAAAAIFTPSIPGIEEDFQVGAADGTLGLSLFVIAYGIGPLILSPLSNIPSIGRTPVYILGLLCFFVLQIGTAVAKNIQTVLILRSLAGLFGSAPISVGGATLSEIYGPSHMPYAIAFYAVSGVCGPILGPIIGTGAILQWHTWRASMWVLAGMSAFALVWMIFFLPETLYDNILLRRAQRIRKRTRDETIRSEGEVKMCALSISRTVANQIVADFRMSFADPIILFVNLHTMLIYGVLYLWFEFFPFVFADIYGFTPLQQALAFFGIFIGAVISVIVYLLWLRFSYEPSAAKLGASYKPEVRLIPGQIGAACIPICLFIFSWTSRDNIHWIAPIIGTAFFAPGFYLTFQSALNYLGESYPRHVASVFAGNTFFRSSFGGALPLAAPAMLSSLGLGWASSILGFISVAMLPLPFILARYGEKLRAWSSYAN</sequence>
<dbReference type="PROSITE" id="PS50850">
    <property type="entry name" value="MFS"/>
    <property type="match status" value="1"/>
</dbReference>
<evidence type="ECO:0000313" key="8">
    <source>
        <dbReference type="Proteomes" id="UP000054321"/>
    </source>
</evidence>
<feature type="transmembrane region" description="Helical" evidence="5">
    <location>
        <begin position="350"/>
        <end position="370"/>
    </location>
</feature>
<dbReference type="Pfam" id="PF07690">
    <property type="entry name" value="MFS_1"/>
    <property type="match status" value="1"/>
</dbReference>
<feature type="transmembrane region" description="Helical" evidence="5">
    <location>
        <begin position="144"/>
        <end position="162"/>
    </location>
</feature>
<dbReference type="InParanoid" id="A0A0C3CAP2"/>
<evidence type="ECO:0000313" key="7">
    <source>
        <dbReference type="EMBL" id="KIM95998.1"/>
    </source>
</evidence>
<evidence type="ECO:0000256" key="5">
    <source>
        <dbReference type="SAM" id="Phobius"/>
    </source>
</evidence>
<protein>
    <recommendedName>
        <fullName evidence="6">Major facilitator superfamily (MFS) profile domain-containing protein</fullName>
    </recommendedName>
</protein>
<dbReference type="PANTHER" id="PTHR23502">
    <property type="entry name" value="MAJOR FACILITATOR SUPERFAMILY"/>
    <property type="match status" value="1"/>
</dbReference>
<feature type="transmembrane region" description="Helical" evidence="5">
    <location>
        <begin position="168"/>
        <end position="191"/>
    </location>
</feature>
<dbReference type="GO" id="GO:0015244">
    <property type="term" value="F:fluconazole transmembrane transporter activity"/>
    <property type="evidence" value="ECO:0007669"/>
    <property type="project" value="TreeGrafter"/>
</dbReference>
<dbReference type="InterPro" id="IPR036259">
    <property type="entry name" value="MFS_trans_sf"/>
</dbReference>
<feature type="transmembrane region" description="Helical" evidence="5">
    <location>
        <begin position="391"/>
        <end position="410"/>
    </location>
</feature>
<evidence type="ECO:0000259" key="6">
    <source>
        <dbReference type="PROSITE" id="PS50850"/>
    </source>
</evidence>
<proteinExistence type="predicted"/>
<reference evidence="7 8" key="1">
    <citation type="submission" date="2014-04" db="EMBL/GenBank/DDBJ databases">
        <authorList>
            <consortium name="DOE Joint Genome Institute"/>
            <person name="Kuo A."/>
            <person name="Martino E."/>
            <person name="Perotto S."/>
            <person name="Kohler A."/>
            <person name="Nagy L.G."/>
            <person name="Floudas D."/>
            <person name="Copeland A."/>
            <person name="Barry K.W."/>
            <person name="Cichocki N."/>
            <person name="Veneault-Fourrey C."/>
            <person name="LaButti K."/>
            <person name="Lindquist E.A."/>
            <person name="Lipzen A."/>
            <person name="Lundell T."/>
            <person name="Morin E."/>
            <person name="Murat C."/>
            <person name="Sun H."/>
            <person name="Tunlid A."/>
            <person name="Henrissat B."/>
            <person name="Grigoriev I.V."/>
            <person name="Hibbett D.S."/>
            <person name="Martin F."/>
            <person name="Nordberg H.P."/>
            <person name="Cantor M.N."/>
            <person name="Hua S.X."/>
        </authorList>
    </citation>
    <scope>NUCLEOTIDE SEQUENCE [LARGE SCALE GENOMIC DNA]</scope>
    <source>
        <strain evidence="7 8">Zn</strain>
    </source>
</reference>
<keyword evidence="4 5" id="KW-0472">Membrane</keyword>
<keyword evidence="3 5" id="KW-1133">Transmembrane helix</keyword>
<feature type="transmembrane region" description="Helical" evidence="5">
    <location>
        <begin position="74"/>
        <end position="94"/>
    </location>
</feature>
<evidence type="ECO:0000256" key="1">
    <source>
        <dbReference type="ARBA" id="ARBA00004141"/>
    </source>
</evidence>
<dbReference type="GO" id="GO:1990961">
    <property type="term" value="P:xenobiotic detoxification by transmembrane export across the plasma membrane"/>
    <property type="evidence" value="ECO:0007669"/>
    <property type="project" value="TreeGrafter"/>
</dbReference>
<name>A0A0C3CAP2_OIDMZ</name>
<dbReference type="InterPro" id="IPR020846">
    <property type="entry name" value="MFS_dom"/>
</dbReference>
<keyword evidence="8" id="KW-1185">Reference proteome</keyword>
<evidence type="ECO:0000256" key="4">
    <source>
        <dbReference type="ARBA" id="ARBA00023136"/>
    </source>
</evidence>
<dbReference type="SUPFAM" id="SSF103473">
    <property type="entry name" value="MFS general substrate transporter"/>
    <property type="match status" value="1"/>
</dbReference>
<feature type="transmembrane region" description="Helical" evidence="5">
    <location>
        <begin position="416"/>
        <end position="434"/>
    </location>
</feature>
<dbReference type="GO" id="GO:0005886">
    <property type="term" value="C:plasma membrane"/>
    <property type="evidence" value="ECO:0007669"/>
    <property type="project" value="TreeGrafter"/>
</dbReference>
<organism evidence="7 8">
    <name type="scientific">Oidiodendron maius (strain Zn)</name>
    <dbReference type="NCBI Taxonomy" id="913774"/>
    <lineage>
        <taxon>Eukaryota</taxon>
        <taxon>Fungi</taxon>
        <taxon>Dikarya</taxon>
        <taxon>Ascomycota</taxon>
        <taxon>Pezizomycotina</taxon>
        <taxon>Leotiomycetes</taxon>
        <taxon>Leotiomycetes incertae sedis</taxon>
        <taxon>Myxotrichaceae</taxon>
        <taxon>Oidiodendron</taxon>
    </lineage>
</organism>
<comment type="subcellular location">
    <subcellularLocation>
        <location evidence="1">Membrane</location>
        <topology evidence="1">Multi-pass membrane protein</topology>
    </subcellularLocation>
</comment>
<feature type="transmembrane region" description="Helical" evidence="5">
    <location>
        <begin position="311"/>
        <end position="330"/>
    </location>
</feature>
<gene>
    <name evidence="7" type="ORF">OIDMADRAFT_44791</name>
</gene>
<keyword evidence="2 5" id="KW-0812">Transmembrane</keyword>
<accession>A0A0C3CAP2</accession>
<dbReference type="Gene3D" id="1.20.1250.20">
    <property type="entry name" value="MFS general substrate transporter like domains"/>
    <property type="match status" value="1"/>
</dbReference>
<dbReference type="CDD" id="cd17323">
    <property type="entry name" value="MFS_Tpo1_MDR_like"/>
    <property type="match status" value="1"/>
</dbReference>
<dbReference type="EMBL" id="KN832885">
    <property type="protein sequence ID" value="KIM95998.1"/>
    <property type="molecule type" value="Genomic_DNA"/>
</dbReference>
<dbReference type="Proteomes" id="UP000054321">
    <property type="component" value="Unassembled WGS sequence"/>
</dbReference>
<dbReference type="HOGENOM" id="CLU_008455_11_1_1"/>
<feature type="transmembrane region" description="Helical" evidence="5">
    <location>
        <begin position="483"/>
        <end position="504"/>
    </location>
</feature>
<evidence type="ECO:0000256" key="3">
    <source>
        <dbReference type="ARBA" id="ARBA00022989"/>
    </source>
</evidence>
<feature type="transmembrane region" description="Helical" evidence="5">
    <location>
        <begin position="114"/>
        <end position="132"/>
    </location>
</feature>
<dbReference type="AlphaFoldDB" id="A0A0C3CAP2"/>
<feature type="transmembrane region" description="Helical" evidence="5">
    <location>
        <begin position="203"/>
        <end position="229"/>
    </location>
</feature>